<comment type="caution">
    <text evidence="2">The sequence shown here is derived from an EMBL/GenBank/DDBJ whole genome shotgun (WGS) entry which is preliminary data.</text>
</comment>
<dbReference type="OMA" id="YQEERPM"/>
<feature type="coiled-coil region" evidence="1">
    <location>
        <begin position="144"/>
        <end position="192"/>
    </location>
</feature>
<dbReference type="EMBL" id="CAJJDM010000007">
    <property type="protein sequence ID" value="CAD8046523.1"/>
    <property type="molecule type" value="Genomic_DNA"/>
</dbReference>
<evidence type="ECO:0000313" key="3">
    <source>
        <dbReference type="Proteomes" id="UP000688137"/>
    </source>
</evidence>
<accession>A0A8S1JV82</accession>
<sequence>MYDEADGEQFELTPSDDGLEDVEVIVNKEKQYQQELLQVLKQKEDEHKTLRKELEDIVCKIQQIQLKQYQEERPMVDPYLREYMQELGEQQLFDLESQRQELKGEKQGKIEQLRQLQQAKNQIKLFFTQTEISSYLQISYKNMLENLNQELFQYMQERADLEDEQFGFDKRLKSLRSQIREVTEKNQKIIQQIENNKQIE</sequence>
<evidence type="ECO:0000256" key="1">
    <source>
        <dbReference type="SAM" id="Coils"/>
    </source>
</evidence>
<feature type="coiled-coil region" evidence="1">
    <location>
        <begin position="33"/>
        <end position="67"/>
    </location>
</feature>
<keyword evidence="3" id="KW-1185">Reference proteome</keyword>
<proteinExistence type="predicted"/>
<organism evidence="2 3">
    <name type="scientific">Paramecium primaurelia</name>
    <dbReference type="NCBI Taxonomy" id="5886"/>
    <lineage>
        <taxon>Eukaryota</taxon>
        <taxon>Sar</taxon>
        <taxon>Alveolata</taxon>
        <taxon>Ciliophora</taxon>
        <taxon>Intramacronucleata</taxon>
        <taxon>Oligohymenophorea</taxon>
        <taxon>Peniculida</taxon>
        <taxon>Parameciidae</taxon>
        <taxon>Paramecium</taxon>
    </lineage>
</organism>
<dbReference type="AlphaFoldDB" id="A0A8S1JV82"/>
<protein>
    <submittedName>
        <fullName evidence="2">Uncharacterized protein</fullName>
    </submittedName>
</protein>
<evidence type="ECO:0000313" key="2">
    <source>
        <dbReference type="EMBL" id="CAD8046523.1"/>
    </source>
</evidence>
<name>A0A8S1JV82_PARPR</name>
<dbReference type="Proteomes" id="UP000688137">
    <property type="component" value="Unassembled WGS sequence"/>
</dbReference>
<gene>
    <name evidence="2" type="ORF">PPRIM_AZ9-3.1.T0100418</name>
</gene>
<reference evidence="2" key="1">
    <citation type="submission" date="2021-01" db="EMBL/GenBank/DDBJ databases">
        <authorList>
            <consortium name="Genoscope - CEA"/>
            <person name="William W."/>
        </authorList>
    </citation>
    <scope>NUCLEOTIDE SEQUENCE</scope>
</reference>
<keyword evidence="1" id="KW-0175">Coiled coil</keyword>